<dbReference type="EMBL" id="BK014697">
    <property type="protein sequence ID" value="DAD68232.1"/>
    <property type="molecule type" value="Genomic_DNA"/>
</dbReference>
<dbReference type="Pfam" id="PF21939">
    <property type="entry name" value="Gp10_C"/>
    <property type="match status" value="1"/>
</dbReference>
<sequence length="272" mass="30267">MNKINFDNTGGFPLGAYTLKFMQQSYQLLNALGNIAGNLSILSGCDRVGRSITDGVVYINGEVLPFKGAPISEKVIIVETTRKRIFKDGVEKAVEYTRYATFGNSASGHLWANFKRPLNNQQIEAKSFTDENSLLKRLEKLEERVSKTVPIGLVAIWGKPANEPIPEGWREYVPLRGRMPIGHNSADPDFGRIGAEGGEKVHTLTIEEMPSHNHTVENLPQRINDTDRGVGNYSNFSIDSIDNQISSNTGGNQPHNNMPPYRVIKYIEFVGF</sequence>
<dbReference type="SUPFAM" id="SSF88874">
    <property type="entry name" value="Receptor-binding domain of short tail fibre protein gp12"/>
    <property type="match status" value="1"/>
</dbReference>
<protein>
    <submittedName>
        <fullName evidence="2">Baseplate structural protein</fullName>
    </submittedName>
</protein>
<dbReference type="InterPro" id="IPR053827">
    <property type="entry name" value="Gp10_C"/>
</dbReference>
<evidence type="ECO:0000259" key="1">
    <source>
        <dbReference type="Pfam" id="PF21939"/>
    </source>
</evidence>
<evidence type="ECO:0000313" key="2">
    <source>
        <dbReference type="EMBL" id="DAD68232.1"/>
    </source>
</evidence>
<feature type="domain" description="Baseplate structural protein Gp10 C-terminal" evidence="1">
    <location>
        <begin position="169"/>
        <end position="263"/>
    </location>
</feature>
<organism evidence="2">
    <name type="scientific">Siphoviridae sp. ctb8U30</name>
    <dbReference type="NCBI Taxonomy" id="2823588"/>
    <lineage>
        <taxon>Viruses</taxon>
        <taxon>Duplodnaviria</taxon>
        <taxon>Heunggongvirae</taxon>
        <taxon>Uroviricota</taxon>
        <taxon>Caudoviricetes</taxon>
    </lineage>
</organism>
<reference evidence="2" key="1">
    <citation type="journal article" date="2021" name="Proc. Natl. Acad. Sci. U.S.A.">
        <title>A Catalog of Tens of Thousands of Viruses from Human Metagenomes Reveals Hidden Associations with Chronic Diseases.</title>
        <authorList>
            <person name="Tisza M.J."/>
            <person name="Buck C.B."/>
        </authorList>
    </citation>
    <scope>NUCLEOTIDE SEQUENCE</scope>
    <source>
        <strain evidence="2">Ctb8U30</strain>
    </source>
</reference>
<name>A0A8S5LE47_9CAUD</name>
<dbReference type="CDD" id="cd22641">
    <property type="entry name" value="C24-like"/>
    <property type="match status" value="1"/>
</dbReference>
<accession>A0A8S5LE47</accession>
<proteinExistence type="predicted"/>